<dbReference type="HOGENOM" id="CLU_1299234_0_0_11"/>
<dbReference type="EMBL" id="CP001738">
    <property type="protein sequence ID" value="ACZ00089.1"/>
    <property type="molecule type" value="Genomic_DNA"/>
</dbReference>
<dbReference type="KEGG" id="tcu:Tcur_4563"/>
<dbReference type="InterPro" id="IPR014756">
    <property type="entry name" value="Ig_E-set"/>
</dbReference>
<dbReference type="Pfam" id="PF03067">
    <property type="entry name" value="LPMO_10"/>
    <property type="match status" value="1"/>
</dbReference>
<feature type="region of interest" description="Disordered" evidence="2">
    <location>
        <begin position="164"/>
        <end position="212"/>
    </location>
</feature>
<dbReference type="CDD" id="cd21177">
    <property type="entry name" value="LPMO_AA10"/>
    <property type="match status" value="1"/>
</dbReference>
<organism evidence="4 5">
    <name type="scientific">Thermomonospora curvata (strain ATCC 19995 / DSM 43183 / JCM 3096 / KCTC 9072 / NBRC 15933 / NCIMB 10081 / Henssen B9)</name>
    <dbReference type="NCBI Taxonomy" id="471852"/>
    <lineage>
        <taxon>Bacteria</taxon>
        <taxon>Bacillati</taxon>
        <taxon>Actinomycetota</taxon>
        <taxon>Actinomycetes</taxon>
        <taxon>Streptosporangiales</taxon>
        <taxon>Thermomonosporaceae</taxon>
        <taxon>Thermomonospora</taxon>
    </lineage>
</organism>
<sequence>MVTQSGTNSLYNWFAVLRSDGAGWMKGFIPGGELCGANATIYDFGGFDLARDDRPVTHLTAGATIRFRCNKWAAHPGWFRSHITKDTWAPSRPLSWDGLEPEPFDKVQDLPRAGGPGSENSDYLWNVKLPEDKTGRHIIYSVWQRSDSDETFYNCSDVVFDGGNGEVTSVGESGTLPPPSQSPSPSAPASPQPGMSHRTTSDWADGAPDRQG</sequence>
<evidence type="ECO:0000313" key="4">
    <source>
        <dbReference type="EMBL" id="ACZ00089.1"/>
    </source>
</evidence>
<dbReference type="STRING" id="471852.Tcur_4563"/>
<dbReference type="InterPro" id="IPR051024">
    <property type="entry name" value="GlcNAc_Chitin_IntDeg"/>
</dbReference>
<gene>
    <name evidence="4" type="ordered locus">Tcur_4563</name>
</gene>
<keyword evidence="5" id="KW-1185">Reference proteome</keyword>
<dbReference type="InterPro" id="IPR004302">
    <property type="entry name" value="Cellulose/chitin-bd_N"/>
</dbReference>
<feature type="domain" description="Chitin-binding type-4" evidence="3">
    <location>
        <begin position="2"/>
        <end position="158"/>
    </location>
</feature>
<dbReference type="PANTHER" id="PTHR34823">
    <property type="entry name" value="GLCNAC-BINDING PROTEIN A"/>
    <property type="match status" value="1"/>
</dbReference>
<evidence type="ECO:0000259" key="3">
    <source>
        <dbReference type="Pfam" id="PF03067"/>
    </source>
</evidence>
<evidence type="ECO:0000256" key="2">
    <source>
        <dbReference type="SAM" id="MobiDB-lite"/>
    </source>
</evidence>
<name>D1A5A3_THECD</name>
<reference evidence="4 5" key="1">
    <citation type="journal article" date="2011" name="Stand. Genomic Sci.">
        <title>Complete genome sequence of Thermomonospora curvata type strain (B9).</title>
        <authorList>
            <person name="Chertkov O."/>
            <person name="Sikorski J."/>
            <person name="Nolan M."/>
            <person name="Lapidus A."/>
            <person name="Lucas S."/>
            <person name="Del Rio T.G."/>
            <person name="Tice H."/>
            <person name="Cheng J.F."/>
            <person name="Goodwin L."/>
            <person name="Pitluck S."/>
            <person name="Liolios K."/>
            <person name="Ivanova N."/>
            <person name="Mavromatis K."/>
            <person name="Mikhailova N."/>
            <person name="Ovchinnikova G."/>
            <person name="Pati A."/>
            <person name="Chen A."/>
            <person name="Palaniappan K."/>
            <person name="Djao O.D."/>
            <person name="Land M."/>
            <person name="Hauser L."/>
            <person name="Chang Y.J."/>
            <person name="Jeffries C.D."/>
            <person name="Brettin T."/>
            <person name="Han C."/>
            <person name="Detter J.C."/>
            <person name="Rohde M."/>
            <person name="Goker M."/>
            <person name="Woyke T."/>
            <person name="Bristow J."/>
            <person name="Eisen J.A."/>
            <person name="Markowitz V."/>
            <person name="Hugenholtz P."/>
            <person name="Klenk H.P."/>
            <person name="Kyrpides N.C."/>
        </authorList>
    </citation>
    <scope>NUCLEOTIDE SEQUENCE [LARGE SCALE GENOMIC DNA]</scope>
    <source>
        <strain evidence="5">ATCC 19995 / DSM 43183 / JCM 3096 / KCTC 9072 / NBRC 15933 / NCIMB 10081 / Henssen B9</strain>
    </source>
</reference>
<protein>
    <submittedName>
        <fullName evidence="4">Chitin-binding domain 3 protein</fullName>
    </submittedName>
</protein>
<dbReference type="SUPFAM" id="SSF81296">
    <property type="entry name" value="E set domains"/>
    <property type="match status" value="1"/>
</dbReference>
<accession>D1A5A3</accession>
<dbReference type="Proteomes" id="UP000001918">
    <property type="component" value="Chromosome"/>
</dbReference>
<proteinExistence type="predicted"/>
<dbReference type="AlphaFoldDB" id="D1A5A3"/>
<dbReference type="eggNOG" id="COG3397">
    <property type="taxonomic scope" value="Bacteria"/>
</dbReference>
<dbReference type="CAZy" id="AA10">
    <property type="family name" value="Auxiliary Activities 10"/>
</dbReference>
<feature type="compositionally biased region" description="Pro residues" evidence="2">
    <location>
        <begin position="176"/>
        <end position="191"/>
    </location>
</feature>
<evidence type="ECO:0000256" key="1">
    <source>
        <dbReference type="ARBA" id="ARBA00022729"/>
    </source>
</evidence>
<dbReference type="Gene3D" id="2.70.50.50">
    <property type="entry name" value="chitin-binding protein cbp21"/>
    <property type="match status" value="1"/>
</dbReference>
<keyword evidence="1" id="KW-0732">Signal</keyword>
<dbReference type="PANTHER" id="PTHR34823:SF1">
    <property type="entry name" value="CHITIN-BINDING TYPE-4 DOMAIN-CONTAINING PROTEIN"/>
    <property type="match status" value="1"/>
</dbReference>
<evidence type="ECO:0000313" key="5">
    <source>
        <dbReference type="Proteomes" id="UP000001918"/>
    </source>
</evidence>